<evidence type="ECO:0000256" key="3">
    <source>
        <dbReference type="SAM" id="Phobius"/>
    </source>
</evidence>
<dbReference type="InterPro" id="IPR050882">
    <property type="entry name" value="Prepilin_peptidase/N-MTase"/>
</dbReference>
<dbReference type="EMBL" id="JAAMPJ010000001">
    <property type="protein sequence ID" value="NGY58037.1"/>
    <property type="molecule type" value="Genomic_DNA"/>
</dbReference>
<protein>
    <submittedName>
        <fullName evidence="5">Prepilin peptidase</fullName>
    </submittedName>
</protein>
<dbReference type="PANTHER" id="PTHR30487:SF0">
    <property type="entry name" value="PREPILIN LEADER PEPTIDASE_N-METHYLTRANSFERASE-RELATED"/>
    <property type="match status" value="1"/>
</dbReference>
<dbReference type="GO" id="GO:0004190">
    <property type="term" value="F:aspartic-type endopeptidase activity"/>
    <property type="evidence" value="ECO:0007669"/>
    <property type="project" value="InterPro"/>
</dbReference>
<accession>A0A7C9VU25</accession>
<dbReference type="InterPro" id="IPR014032">
    <property type="entry name" value="Peptidase_A24A_bac"/>
</dbReference>
<dbReference type="RefSeq" id="WP_166043836.1">
    <property type="nucleotide sequence ID" value="NZ_JAAMPJ010000001.1"/>
</dbReference>
<evidence type="ECO:0000256" key="2">
    <source>
        <dbReference type="RuleBase" id="RU003793"/>
    </source>
</evidence>
<keyword evidence="3" id="KW-1133">Transmembrane helix</keyword>
<dbReference type="PRINTS" id="PR00864">
    <property type="entry name" value="PREPILNPTASE"/>
</dbReference>
<dbReference type="InterPro" id="IPR000045">
    <property type="entry name" value="Prepilin_IV_endopep_pep"/>
</dbReference>
<dbReference type="GO" id="GO:0005886">
    <property type="term" value="C:plasma membrane"/>
    <property type="evidence" value="ECO:0007669"/>
    <property type="project" value="TreeGrafter"/>
</dbReference>
<organism evidence="5 6">
    <name type="scientific">Lentzea alba</name>
    <dbReference type="NCBI Taxonomy" id="2714351"/>
    <lineage>
        <taxon>Bacteria</taxon>
        <taxon>Bacillati</taxon>
        <taxon>Actinomycetota</taxon>
        <taxon>Actinomycetes</taxon>
        <taxon>Pseudonocardiales</taxon>
        <taxon>Pseudonocardiaceae</taxon>
        <taxon>Lentzea</taxon>
    </lineage>
</organism>
<dbReference type="Proteomes" id="UP000481360">
    <property type="component" value="Unassembled WGS sequence"/>
</dbReference>
<reference evidence="5 6" key="1">
    <citation type="submission" date="2020-03" db="EMBL/GenBank/DDBJ databases">
        <title>Isolation and identification of active actinomycetes.</title>
        <authorList>
            <person name="Sun X."/>
        </authorList>
    </citation>
    <scope>NUCLEOTIDE SEQUENCE [LARGE SCALE GENOMIC DNA]</scope>
    <source>
        <strain evidence="5 6">NEAU-D13</strain>
    </source>
</reference>
<feature type="transmembrane region" description="Helical" evidence="3">
    <location>
        <begin position="217"/>
        <end position="236"/>
    </location>
</feature>
<feature type="transmembrane region" description="Helical" evidence="3">
    <location>
        <begin position="116"/>
        <end position="134"/>
    </location>
</feature>
<comment type="similarity">
    <text evidence="1 2">Belongs to the peptidase A24 family.</text>
</comment>
<feature type="transmembrane region" description="Helical" evidence="3">
    <location>
        <begin position="181"/>
        <end position="210"/>
    </location>
</feature>
<feature type="domain" description="Prepilin type IV endopeptidase peptidase" evidence="4">
    <location>
        <begin position="95"/>
        <end position="201"/>
    </location>
</feature>
<evidence type="ECO:0000313" key="6">
    <source>
        <dbReference type="Proteomes" id="UP000481360"/>
    </source>
</evidence>
<gene>
    <name evidence="5" type="ORF">G7043_03720</name>
</gene>
<evidence type="ECO:0000256" key="1">
    <source>
        <dbReference type="ARBA" id="ARBA00005801"/>
    </source>
</evidence>
<feature type="transmembrane region" description="Helical" evidence="3">
    <location>
        <begin position="141"/>
        <end position="161"/>
    </location>
</feature>
<comment type="caution">
    <text evidence="5">The sequence shown here is derived from an EMBL/GenBank/DDBJ whole genome shotgun (WGS) entry which is preliminary data.</text>
</comment>
<dbReference type="GO" id="GO:0006465">
    <property type="term" value="P:signal peptide processing"/>
    <property type="evidence" value="ECO:0007669"/>
    <property type="project" value="TreeGrafter"/>
</dbReference>
<keyword evidence="6" id="KW-1185">Reference proteome</keyword>
<evidence type="ECO:0000259" key="4">
    <source>
        <dbReference type="Pfam" id="PF01478"/>
    </source>
</evidence>
<dbReference type="Pfam" id="PF01478">
    <property type="entry name" value="Peptidase_A24"/>
    <property type="match status" value="1"/>
</dbReference>
<dbReference type="PANTHER" id="PTHR30487">
    <property type="entry name" value="TYPE 4 PREPILIN-LIKE PROTEINS LEADER PEPTIDE-PROCESSING ENZYME"/>
    <property type="match status" value="1"/>
</dbReference>
<dbReference type="AlphaFoldDB" id="A0A7C9VU25"/>
<evidence type="ECO:0000313" key="5">
    <source>
        <dbReference type="EMBL" id="NGY58037.1"/>
    </source>
</evidence>
<feature type="transmembrane region" description="Helical" evidence="3">
    <location>
        <begin position="89"/>
        <end position="110"/>
    </location>
</feature>
<name>A0A7C9VU25_9PSEU</name>
<dbReference type="Gene3D" id="1.20.120.1220">
    <property type="match status" value="1"/>
</dbReference>
<keyword evidence="3" id="KW-0812">Transmembrane</keyword>
<keyword evidence="3" id="KW-0472">Membrane</keyword>
<proteinExistence type="inferred from homology"/>
<sequence>MHLTTAVAGTAAGLLTGPWIRAAVFRLSVPPDTPDRTACPRCGRRLRPASADRCPSCHERVALPCGVTEIASATMLGTIAGAVGPRPELIAFAWLAVLCVALATIDLIVYRLPDRLTLPAYPALAALLAGAALLNSEPGKFLRAVLAGAVLAAGYLLLALIRPGDLGLGDVKLAGPLGMVLGWVGWPSVLFATALSFVLCGLVGVVLLAVRRADARTALPLGPFMVYATFVVLLVTPGQ</sequence>